<sequence>MTDELKVSEIPVKIFLGQDAKLPTNAHGDDFCDDVYAAEGRLVPPATFKSVLVPTNITTDFDARYGMKLNTRSGMGYKTPLILSNATGIIEATYRGTIGVLLRNTFQDTSLVDFAFTSDGKRIPVSEIPTEVLQKAREFYEEEAVFLGYNKPSTFDDYMIELNEWKKRKETGEFGEGNLARIENLLKNNEILNMKDAATWVDKVPPKPTAQHTLFVDYVPRGTVYIPKGEKVAQIHFQKIVRPVYEVVKDKEELSETKRGEGKYGSTGVK</sequence>
<reference evidence="1 2" key="1">
    <citation type="submission" date="2016-04" db="EMBL/GenBank/DDBJ databases">
        <authorList>
            <person name="Julius N."/>
            <person name="Cornell J."/>
            <person name="Berluti C."/>
            <person name="Schuhmacher Z."/>
            <person name="Giessler C."/>
            <person name="Himelright M."/>
            <person name="Boyd C."/>
            <person name="Nguyen J."/>
            <person name="Desmarais A."/>
            <person name="Gilliam B."/>
            <person name="Sutterfield B."/>
            <person name="Heatherly C."/>
            <person name="Del Gallo E."/>
            <person name="Nguyen B."/>
            <person name="Parada J."/>
            <person name="Tukruni M."/>
            <person name="Carson R."/>
            <person name="Temple L."/>
        </authorList>
    </citation>
    <scope>NUCLEOTIDE SEQUENCE [LARGE SCALE GENOMIC DNA]</scope>
</reference>
<dbReference type="PANTHER" id="PTHR11241">
    <property type="entry name" value="DEOXYURIDINE 5'-TRIPHOSPHATE NUCLEOTIDOHYDROLASE"/>
    <property type="match status" value="1"/>
</dbReference>
<dbReference type="InterPro" id="IPR008181">
    <property type="entry name" value="dUTPase"/>
</dbReference>
<organism evidence="1 2">
    <name type="scientific">Bacillus phage Smudge</name>
    <dbReference type="NCBI Taxonomy" id="1852566"/>
    <lineage>
        <taxon>Viruses</taxon>
        <taxon>Duplodnaviria</taxon>
        <taxon>Heunggongvirae</taxon>
        <taxon>Uroviricota</taxon>
        <taxon>Caudoviricetes</taxon>
        <taxon>Herelleviridae</taxon>
        <taxon>Bastillevirinae</taxon>
        <taxon>Wphvirus</taxon>
        <taxon>Wphvirus megatron</taxon>
    </lineage>
</organism>
<dbReference type="GO" id="GO:0046081">
    <property type="term" value="P:dUTP catabolic process"/>
    <property type="evidence" value="ECO:0007669"/>
    <property type="project" value="InterPro"/>
</dbReference>
<evidence type="ECO:0000313" key="2">
    <source>
        <dbReference type="Proteomes" id="UP000221160"/>
    </source>
</evidence>
<keyword evidence="1" id="KW-0378">Hydrolase</keyword>
<protein>
    <submittedName>
        <fullName evidence="1">dUTP nucleotidohydrolase</fullName>
    </submittedName>
</protein>
<dbReference type="GO" id="GO:0006226">
    <property type="term" value="P:dUMP biosynthetic process"/>
    <property type="evidence" value="ECO:0007669"/>
    <property type="project" value="InterPro"/>
</dbReference>
<dbReference type="SUPFAM" id="SSF51283">
    <property type="entry name" value="dUTPase-like"/>
    <property type="match status" value="2"/>
</dbReference>
<dbReference type="EMBL" id="KX156152">
    <property type="protein sequence ID" value="ANI24745.1"/>
    <property type="molecule type" value="Genomic_DNA"/>
</dbReference>
<dbReference type="GO" id="GO:0000287">
    <property type="term" value="F:magnesium ion binding"/>
    <property type="evidence" value="ECO:0007669"/>
    <property type="project" value="InterPro"/>
</dbReference>
<proteinExistence type="predicted"/>
<dbReference type="GO" id="GO:0004170">
    <property type="term" value="F:dUTP diphosphatase activity"/>
    <property type="evidence" value="ECO:0007669"/>
    <property type="project" value="InterPro"/>
</dbReference>
<accession>A0A173H2M4</accession>
<name>A0A173H2M4_9CAUD</name>
<dbReference type="Proteomes" id="UP000221160">
    <property type="component" value="Segment"/>
</dbReference>
<gene>
    <name evidence="1" type="ORF">SMUDGE_126</name>
</gene>
<dbReference type="PANTHER" id="PTHR11241:SF0">
    <property type="entry name" value="DEOXYURIDINE 5'-TRIPHOSPHATE NUCLEOTIDOHYDROLASE"/>
    <property type="match status" value="1"/>
</dbReference>
<dbReference type="InterPro" id="IPR036157">
    <property type="entry name" value="dUTPase-like_sf"/>
</dbReference>
<dbReference type="Gene3D" id="2.70.40.10">
    <property type="match status" value="1"/>
</dbReference>
<evidence type="ECO:0000313" key="1">
    <source>
        <dbReference type="EMBL" id="ANI24745.1"/>
    </source>
</evidence>